<dbReference type="InterPro" id="IPR002881">
    <property type="entry name" value="DUF58"/>
</dbReference>
<evidence type="ECO:0000259" key="3">
    <source>
        <dbReference type="Pfam" id="PF01882"/>
    </source>
</evidence>
<evidence type="ECO:0000313" key="4">
    <source>
        <dbReference type="EMBL" id="GAB96310.1"/>
    </source>
</evidence>
<feature type="region of interest" description="Disordered" evidence="1">
    <location>
        <begin position="1"/>
        <end position="76"/>
    </location>
</feature>
<evidence type="ECO:0000256" key="1">
    <source>
        <dbReference type="SAM" id="MobiDB-lite"/>
    </source>
</evidence>
<gene>
    <name evidence="4" type="ORF">KILIM_034_00590</name>
</gene>
<dbReference type="RefSeq" id="WP_006592842.1">
    <property type="nucleotide sequence ID" value="NZ_BAHD01000034.1"/>
</dbReference>
<keyword evidence="2" id="KW-0472">Membrane</keyword>
<feature type="domain" description="DUF58" evidence="3">
    <location>
        <begin position="268"/>
        <end position="348"/>
    </location>
</feature>
<dbReference type="Pfam" id="PF01882">
    <property type="entry name" value="DUF58"/>
    <property type="match status" value="1"/>
</dbReference>
<reference evidence="4 5" key="1">
    <citation type="submission" date="2012-08" db="EMBL/GenBank/DDBJ databases">
        <title>Whole genome shotgun sequence of Kineosphaera limosa NBRC 100340.</title>
        <authorList>
            <person name="Yoshida I."/>
            <person name="Isaki S."/>
            <person name="Hosoyama A."/>
            <person name="Tsuchikane K."/>
            <person name="Katsumata H."/>
            <person name="Ando Y."/>
            <person name="Ohji S."/>
            <person name="Hamada M."/>
            <person name="Tamura T."/>
            <person name="Yamazoe A."/>
            <person name="Yamazaki S."/>
            <person name="Fujita N."/>
        </authorList>
    </citation>
    <scope>NUCLEOTIDE SEQUENCE [LARGE SCALE GENOMIC DNA]</scope>
    <source>
        <strain evidence="4 5">NBRC 100340</strain>
    </source>
</reference>
<evidence type="ECO:0000256" key="2">
    <source>
        <dbReference type="SAM" id="Phobius"/>
    </source>
</evidence>
<keyword evidence="2" id="KW-1133">Transmembrane helix</keyword>
<dbReference type="OrthoDB" id="9812729at2"/>
<dbReference type="STRING" id="1184609.KILIM_034_00590"/>
<dbReference type="AlphaFoldDB" id="K6WAT0"/>
<evidence type="ECO:0000313" key="5">
    <source>
        <dbReference type="Proteomes" id="UP000008366"/>
    </source>
</evidence>
<dbReference type="eggNOG" id="COG1721">
    <property type="taxonomic scope" value="Bacteria"/>
</dbReference>
<dbReference type="EMBL" id="BAHD01000034">
    <property type="protein sequence ID" value="GAB96310.1"/>
    <property type="molecule type" value="Genomic_DNA"/>
</dbReference>
<comment type="caution">
    <text evidence="4">The sequence shown here is derived from an EMBL/GenBank/DDBJ whole genome shotgun (WGS) entry which is preliminary data.</text>
</comment>
<keyword evidence="5" id="KW-1185">Reference proteome</keyword>
<organism evidence="4 5">
    <name type="scientific">Kineosphaera limosa NBRC 100340</name>
    <dbReference type="NCBI Taxonomy" id="1184609"/>
    <lineage>
        <taxon>Bacteria</taxon>
        <taxon>Bacillati</taxon>
        <taxon>Actinomycetota</taxon>
        <taxon>Actinomycetes</taxon>
        <taxon>Micrococcales</taxon>
        <taxon>Dermatophilaceae</taxon>
        <taxon>Kineosphaera</taxon>
    </lineage>
</organism>
<feature type="compositionally biased region" description="Low complexity" evidence="1">
    <location>
        <begin position="392"/>
        <end position="410"/>
    </location>
</feature>
<feature type="region of interest" description="Disordered" evidence="1">
    <location>
        <begin position="466"/>
        <end position="491"/>
    </location>
</feature>
<name>K6WAT0_9MICO</name>
<sequence>MSPAAREAPPKNSAPPARPALTVRGDAAWEGEGDQAGRPGSGRSALRRAVTNGKASARQRRADGRRGPDGGRRGFTDRGRALLAAGVTFVLSGMALGFVDLTRVGLLLVALPLIALLAYQGIRPRLDVQRRASPPTVTVGQNCTVHLQVHNPSAYPSLTAFAQEQLPLELGEPARFLLPGVPRRGTRLVEYTVRAARRGRHQLGPLAVRTSDPFGLTTSLTPIPGSSDVVALPPVHVLAGRPGLLGGAGNSGSDILAPGATGVDDASLREYQLGDDLRRIHWPVTAHRGELTVRHDGRAPVRQAVLCLDPSLPISGAGDSPALEWAVEALASIAHHLLAQGYLLTLVTPQQVAAGTHSQHLTLEQTLMALAVVAPDDGRLLRSGRSVQRGVASPGRTAAASPTASPGAATESPLITAARDAAASGGLMVLVAGTNDPQTAHDLLGTLPARTTGIALLLEAEAFGRHRGPARPQPTQQSPAPSHRVGRRRDAGAAHDLAAFAASGGWRTRLVRGPELIDAVWDDVAGVRGP</sequence>
<proteinExistence type="predicted"/>
<dbReference type="PANTHER" id="PTHR34351">
    <property type="entry name" value="SLR1927 PROTEIN-RELATED"/>
    <property type="match status" value="1"/>
</dbReference>
<protein>
    <recommendedName>
        <fullName evidence="3">DUF58 domain-containing protein</fullName>
    </recommendedName>
</protein>
<dbReference type="Proteomes" id="UP000008366">
    <property type="component" value="Unassembled WGS sequence"/>
</dbReference>
<feature type="transmembrane region" description="Helical" evidence="2">
    <location>
        <begin position="105"/>
        <end position="122"/>
    </location>
</feature>
<feature type="region of interest" description="Disordered" evidence="1">
    <location>
        <begin position="386"/>
        <end position="412"/>
    </location>
</feature>
<dbReference type="PANTHER" id="PTHR34351:SF1">
    <property type="entry name" value="SLR1927 PROTEIN"/>
    <property type="match status" value="1"/>
</dbReference>
<accession>K6WAT0</accession>
<feature type="compositionally biased region" description="Basic and acidic residues" evidence="1">
    <location>
        <begin position="60"/>
        <end position="76"/>
    </location>
</feature>
<keyword evidence="2" id="KW-0812">Transmembrane</keyword>
<feature type="transmembrane region" description="Helical" evidence="2">
    <location>
        <begin position="81"/>
        <end position="99"/>
    </location>
</feature>